<dbReference type="STRING" id="682795.AciX8_0290"/>
<dbReference type="InterPro" id="IPR032710">
    <property type="entry name" value="NTF2-like_dom_sf"/>
</dbReference>
<dbReference type="RefSeq" id="WP_014263531.1">
    <property type="nucleotide sequence ID" value="NC_016631.1"/>
</dbReference>
<evidence type="ECO:0000313" key="1">
    <source>
        <dbReference type="EMBL" id="AEU34647.1"/>
    </source>
</evidence>
<protein>
    <recommendedName>
        <fullName evidence="3">SnoaL-like domain-containing protein</fullName>
    </recommendedName>
</protein>
<dbReference type="OrthoDB" id="4762924at2"/>
<proteinExistence type="predicted"/>
<name>G8P0N9_GRAMM</name>
<sequence>MTEKLTHPIVKAAIDALQAGDSEAWKELFDPNAVLLDDGHPRDLERFSDEAVGHEKFSSIDTVRDGGLKIEGEFQSDVWGRFRTYFYFTISDEGKIAKLEIGQA</sequence>
<reference evidence="1 2" key="1">
    <citation type="submission" date="2011-11" db="EMBL/GenBank/DDBJ databases">
        <title>Complete sequence of Granulicella mallensis MP5ACTX8.</title>
        <authorList>
            <consortium name="US DOE Joint Genome Institute"/>
            <person name="Lucas S."/>
            <person name="Copeland A."/>
            <person name="Lapidus A."/>
            <person name="Cheng J.-F."/>
            <person name="Goodwin L."/>
            <person name="Pitluck S."/>
            <person name="Peters L."/>
            <person name="Lu M."/>
            <person name="Detter J.C."/>
            <person name="Han C."/>
            <person name="Tapia R."/>
            <person name="Land M."/>
            <person name="Hauser L."/>
            <person name="Kyrpides N."/>
            <person name="Ivanova N."/>
            <person name="Mikhailova N."/>
            <person name="Pagani I."/>
            <person name="Rawat S."/>
            <person name="Mannisto M."/>
            <person name="Haggblom M."/>
            <person name="Woyke T."/>
        </authorList>
    </citation>
    <scope>NUCLEOTIDE SEQUENCE [LARGE SCALE GENOMIC DNA]</scope>
    <source>
        <strain evidence="2">ATCC BAA-1857 / DSM 23137 / MP5ACTX8</strain>
    </source>
</reference>
<accession>G8P0N9</accession>
<dbReference type="SUPFAM" id="SSF54427">
    <property type="entry name" value="NTF2-like"/>
    <property type="match status" value="1"/>
</dbReference>
<keyword evidence="2" id="KW-1185">Reference proteome</keyword>
<evidence type="ECO:0000313" key="2">
    <source>
        <dbReference type="Proteomes" id="UP000007113"/>
    </source>
</evidence>
<gene>
    <name evidence="1" type="ordered locus">AciX8_0290</name>
</gene>
<dbReference type="HOGENOM" id="CLU_152487_0_1_0"/>
<organism evidence="1 2">
    <name type="scientific">Granulicella mallensis (strain ATCC BAA-1857 / DSM 23137 / MP5ACTX8)</name>
    <dbReference type="NCBI Taxonomy" id="682795"/>
    <lineage>
        <taxon>Bacteria</taxon>
        <taxon>Pseudomonadati</taxon>
        <taxon>Acidobacteriota</taxon>
        <taxon>Terriglobia</taxon>
        <taxon>Terriglobales</taxon>
        <taxon>Acidobacteriaceae</taxon>
        <taxon>Granulicella</taxon>
    </lineage>
</organism>
<dbReference type="eggNOG" id="ENOG50332YG">
    <property type="taxonomic scope" value="Bacteria"/>
</dbReference>
<dbReference type="EMBL" id="CP003130">
    <property type="protein sequence ID" value="AEU34647.1"/>
    <property type="molecule type" value="Genomic_DNA"/>
</dbReference>
<dbReference type="Gene3D" id="3.10.450.50">
    <property type="match status" value="1"/>
</dbReference>
<dbReference type="AlphaFoldDB" id="G8P0N9"/>
<evidence type="ECO:0008006" key="3">
    <source>
        <dbReference type="Google" id="ProtNLM"/>
    </source>
</evidence>
<dbReference type="Proteomes" id="UP000007113">
    <property type="component" value="Chromosome"/>
</dbReference>
<dbReference type="KEGG" id="gma:AciX8_0290"/>